<name>A0A329QBA1_9ACTN</name>
<dbReference type="EMBL" id="QMIG01000036">
    <property type="protein sequence ID" value="RAW09685.1"/>
    <property type="molecule type" value="Genomic_DNA"/>
</dbReference>
<dbReference type="RefSeq" id="WP_211659185.1">
    <property type="nucleotide sequence ID" value="NZ_QMIG01000036.1"/>
</dbReference>
<keyword evidence="3" id="KW-1185">Reference proteome</keyword>
<sequence>MEKLAERTVERDRLEAELSRPTHRAEQTEREVQELIDYAGGIASALSKAEREDKGALYQDLGLRLT</sequence>
<feature type="region of interest" description="Disordered" evidence="1">
    <location>
        <begin position="1"/>
        <end position="29"/>
    </location>
</feature>
<comment type="caution">
    <text evidence="2">The sequence shown here is derived from an EMBL/GenBank/DDBJ whole genome shotgun (WGS) entry which is preliminary data.</text>
</comment>
<protein>
    <submittedName>
        <fullName evidence="2">Uncharacterized protein</fullName>
    </submittedName>
</protein>
<feature type="non-terminal residue" evidence="2">
    <location>
        <position position="66"/>
    </location>
</feature>
<evidence type="ECO:0000313" key="2">
    <source>
        <dbReference type="EMBL" id="RAW09685.1"/>
    </source>
</evidence>
<dbReference type="Proteomes" id="UP000250462">
    <property type="component" value="Unassembled WGS sequence"/>
</dbReference>
<gene>
    <name evidence="2" type="ORF">DPM12_20390</name>
</gene>
<organism evidence="2 3">
    <name type="scientific">Phytoactinopolyspora halophila</name>
    <dbReference type="NCBI Taxonomy" id="1981511"/>
    <lineage>
        <taxon>Bacteria</taxon>
        <taxon>Bacillati</taxon>
        <taxon>Actinomycetota</taxon>
        <taxon>Actinomycetes</taxon>
        <taxon>Jiangellales</taxon>
        <taxon>Jiangellaceae</taxon>
        <taxon>Phytoactinopolyspora</taxon>
    </lineage>
</organism>
<evidence type="ECO:0000313" key="3">
    <source>
        <dbReference type="Proteomes" id="UP000250462"/>
    </source>
</evidence>
<evidence type="ECO:0000256" key="1">
    <source>
        <dbReference type="SAM" id="MobiDB-lite"/>
    </source>
</evidence>
<reference evidence="2 3" key="1">
    <citation type="submission" date="2018-06" db="EMBL/GenBank/DDBJ databases">
        <title>Phytoactinopolyspora halophila sp. nov., a novel halophilic actinomycete isolated from a saline soil in China.</title>
        <authorList>
            <person name="Tang S.-K."/>
        </authorList>
    </citation>
    <scope>NUCLEOTIDE SEQUENCE [LARGE SCALE GENOMIC DNA]</scope>
    <source>
        <strain evidence="2 3">YIM 96934</strain>
    </source>
</reference>
<accession>A0A329QBA1</accession>
<proteinExistence type="predicted"/>
<dbReference type="AlphaFoldDB" id="A0A329QBA1"/>